<sequence length="69" mass="7684">MQLCRHTHQAIFIQPKTSPAFSSVKPLFSPVALGSSGLPEYTIGIGAWVYVAYLSNYTHTLKYLVIAWL</sequence>
<reference evidence="1 2" key="1">
    <citation type="submission" date="2020-02" db="EMBL/GenBank/DDBJ databases">
        <authorList>
            <person name="Hogendoorn C."/>
        </authorList>
    </citation>
    <scope>NUCLEOTIDE SEQUENCE [LARGE SCALE GENOMIC DNA]</scope>
    <source>
        <strain evidence="1">METHB21</strain>
    </source>
</reference>
<dbReference type="Proteomes" id="UP000494216">
    <property type="component" value="Unassembled WGS sequence"/>
</dbReference>
<protein>
    <submittedName>
        <fullName evidence="1">Uncharacterized protein</fullName>
    </submittedName>
</protein>
<keyword evidence="2" id="KW-1185">Reference proteome</keyword>
<name>A0A8S0WD11_9GAMM</name>
<organism evidence="1 2">
    <name type="scientific">Candidatus Methylobacter favarea</name>
    <dbReference type="NCBI Taxonomy" id="2707345"/>
    <lineage>
        <taxon>Bacteria</taxon>
        <taxon>Pseudomonadati</taxon>
        <taxon>Pseudomonadota</taxon>
        <taxon>Gammaproteobacteria</taxon>
        <taxon>Methylococcales</taxon>
        <taxon>Methylococcaceae</taxon>
        <taxon>Methylobacter</taxon>
    </lineage>
</organism>
<comment type="caution">
    <text evidence="1">The sequence shown here is derived from an EMBL/GenBank/DDBJ whole genome shotgun (WGS) entry which is preliminary data.</text>
</comment>
<dbReference type="EMBL" id="CADCXN010000124">
    <property type="protein sequence ID" value="CAA9892895.1"/>
    <property type="molecule type" value="Genomic_DNA"/>
</dbReference>
<accession>A0A8S0WD11</accession>
<dbReference type="AlphaFoldDB" id="A0A8S0WD11"/>
<evidence type="ECO:0000313" key="2">
    <source>
        <dbReference type="Proteomes" id="UP000494216"/>
    </source>
</evidence>
<evidence type="ECO:0000313" key="1">
    <source>
        <dbReference type="EMBL" id="CAA9892895.1"/>
    </source>
</evidence>
<proteinExistence type="predicted"/>
<gene>
    <name evidence="1" type="ORF">METHB2_90002</name>
</gene>